<reference evidence="1 2" key="1">
    <citation type="submission" date="2016-07" db="EMBL/GenBank/DDBJ databases">
        <title>Genome sequencing of Vibrio scophthalmi strain VS-05, an isolated from Paralichthys olivaceus.</title>
        <authorList>
            <person name="Han H.-J."/>
        </authorList>
    </citation>
    <scope>NUCLEOTIDE SEQUENCE [LARGE SCALE GENOMIC DNA]</scope>
    <source>
        <strain evidence="1 2">VS-05</strain>
    </source>
</reference>
<sequence>MSPQLKNSLKRIESTAFPIEKQASTTRKGLNRLWYKLANLVVESRQKTQIFHAQLFFGMSIPSGHAISLSEWNNFIDNHITPRFDGFNIADSMGFWQGQPERAKIVTIVLSEQQITEVEAIASDYATLFHQDSVMLILRPVAKWEFVPGD</sequence>
<evidence type="ECO:0000313" key="1">
    <source>
        <dbReference type="EMBL" id="ANU38673.1"/>
    </source>
</evidence>
<dbReference type="EMBL" id="CP016415">
    <property type="protein sequence ID" value="ANU38673.1"/>
    <property type="molecule type" value="Genomic_DNA"/>
</dbReference>
<organism evidence="1 2">
    <name type="scientific">Vibrio scophthalmi</name>
    <dbReference type="NCBI Taxonomy" id="45658"/>
    <lineage>
        <taxon>Bacteria</taxon>
        <taxon>Pseudomonadati</taxon>
        <taxon>Pseudomonadota</taxon>
        <taxon>Gammaproteobacteria</taxon>
        <taxon>Vibrionales</taxon>
        <taxon>Vibrionaceae</taxon>
        <taxon>Vibrio</taxon>
    </lineage>
</organism>
<name>A0A1C7FGU0_9VIBR</name>
<dbReference type="Pfam" id="PF12098">
    <property type="entry name" value="DUF3574"/>
    <property type="match status" value="1"/>
</dbReference>
<proteinExistence type="predicted"/>
<dbReference type="STRING" id="45658.VSVS12_04170"/>
<dbReference type="RefSeq" id="WP_065546414.1">
    <property type="nucleotide sequence ID" value="NZ_CP016415.1"/>
</dbReference>
<gene>
    <name evidence="1" type="ORF">VSVS05_03636</name>
</gene>
<dbReference type="AlphaFoldDB" id="A0A1C7FGU0"/>
<evidence type="ECO:0000313" key="2">
    <source>
        <dbReference type="Proteomes" id="UP000092528"/>
    </source>
</evidence>
<protein>
    <submittedName>
        <fullName evidence="1">Uncharacterized protein</fullName>
    </submittedName>
</protein>
<keyword evidence="2" id="KW-1185">Reference proteome</keyword>
<dbReference type="InterPro" id="IPR021957">
    <property type="entry name" value="DUF3574"/>
</dbReference>
<dbReference type="Proteomes" id="UP000092528">
    <property type="component" value="Chromosome 2"/>
</dbReference>
<accession>A0A1C7FGU0</accession>